<feature type="transmembrane region" description="Helical" evidence="8">
    <location>
        <begin position="63"/>
        <end position="87"/>
    </location>
</feature>
<keyword evidence="7 8" id="KW-0472">Membrane</keyword>
<evidence type="ECO:0000256" key="6">
    <source>
        <dbReference type="ARBA" id="ARBA00022989"/>
    </source>
</evidence>
<accession>A0ABR2IYP5</accession>
<proteinExistence type="inferred from homology"/>
<feature type="transmembrane region" description="Helical" evidence="8">
    <location>
        <begin position="481"/>
        <end position="501"/>
    </location>
</feature>
<dbReference type="InterPro" id="IPR052031">
    <property type="entry name" value="Membrane_Transporter-Flippase"/>
</dbReference>
<feature type="transmembrane region" description="Helical" evidence="8">
    <location>
        <begin position="371"/>
        <end position="392"/>
    </location>
</feature>
<evidence type="ECO:0000313" key="10">
    <source>
        <dbReference type="Proteomes" id="UP001470230"/>
    </source>
</evidence>
<keyword evidence="10" id="KW-1185">Reference proteome</keyword>
<evidence type="ECO:0000256" key="2">
    <source>
        <dbReference type="ARBA" id="ARBA00010199"/>
    </source>
</evidence>
<keyword evidence="6 8" id="KW-1133">Transmembrane helix</keyword>
<feature type="transmembrane region" description="Helical" evidence="8">
    <location>
        <begin position="99"/>
        <end position="119"/>
    </location>
</feature>
<keyword evidence="4" id="KW-1003">Cell membrane</keyword>
<reference evidence="9 10" key="1">
    <citation type="submission" date="2024-04" db="EMBL/GenBank/DDBJ databases">
        <title>Tritrichomonas musculus Genome.</title>
        <authorList>
            <person name="Alves-Ferreira E."/>
            <person name="Grigg M."/>
            <person name="Lorenzi H."/>
            <person name="Galac M."/>
        </authorList>
    </citation>
    <scope>NUCLEOTIDE SEQUENCE [LARGE SCALE GENOMIC DNA]</scope>
    <source>
        <strain evidence="9 10">EAF2021</strain>
    </source>
</reference>
<feature type="transmembrane region" description="Helical" evidence="8">
    <location>
        <begin position="239"/>
        <end position="263"/>
    </location>
</feature>
<dbReference type="PANTHER" id="PTHR43549">
    <property type="entry name" value="MULTIDRUG RESISTANCE PROTEIN YPNP-RELATED"/>
    <property type="match status" value="1"/>
</dbReference>
<evidence type="ECO:0000256" key="7">
    <source>
        <dbReference type="ARBA" id="ARBA00023136"/>
    </source>
</evidence>
<evidence type="ECO:0000256" key="8">
    <source>
        <dbReference type="SAM" id="Phobius"/>
    </source>
</evidence>
<dbReference type="Proteomes" id="UP001470230">
    <property type="component" value="Unassembled WGS sequence"/>
</dbReference>
<evidence type="ECO:0000256" key="1">
    <source>
        <dbReference type="ARBA" id="ARBA00004651"/>
    </source>
</evidence>
<feature type="transmembrane region" description="Helical" evidence="8">
    <location>
        <begin position="440"/>
        <end position="461"/>
    </location>
</feature>
<feature type="transmembrane region" description="Helical" evidence="8">
    <location>
        <begin position="412"/>
        <end position="433"/>
    </location>
</feature>
<protein>
    <recommendedName>
        <fullName evidence="11">MatE family protein</fullName>
    </recommendedName>
</protein>
<feature type="transmembrane region" description="Helical" evidence="8">
    <location>
        <begin position="284"/>
        <end position="307"/>
    </location>
</feature>
<dbReference type="InterPro" id="IPR002528">
    <property type="entry name" value="MATE_fam"/>
</dbReference>
<sequence length="551" mass="62010">MDNKDMKEPFIDHVTDRDAEQIKNDVESSNEINQTQCDVSKDGILITHGEDFRLGGRMPFTTLIILSIGPVISQIFSSLFGVFNSLWVTKYIGSEGLEVFGAAFVIDYIMIGFAQYLMISINIRISYLHGEKATEKCGQLYVDFLRLALVFGSITACIIVPITKPLTKWLGAPDNLANMCFNYVIPEASLSCVSYLYMIGCGVLQAEGHSMYFCFAQTATFVLNIFVFDPIFFMWLKTPIWGCTLATAISQLIVGSIVNFLILRGTFSFKPKAKMFVSKFTSETGLALLVGIPELVMELSLSIPLIMMQKYIEKASNAIGIFAEAMESWALTQRLYTFAEAFELGFVFGMLPAASYAYGAKRYNRVLKLTFHLLWLATLISSVLAYSIIIFVKPISSIWSTDEMFLEVSSHFIPVIFYAMPLIGLGYMAPALLEAMQKALSATILSVLSLLLTPMVVSSILHFTKRDDPYRVMLTYPISDAIAAAFYVAFTLQPLIFLWKAPKDEWEVKMRDKMKKEKEEKKKKAIKLSKVDYYDKSDQNVNPDPLMNDEI</sequence>
<feature type="transmembrane region" description="Helical" evidence="8">
    <location>
        <begin position="211"/>
        <end position="233"/>
    </location>
</feature>
<feature type="transmembrane region" description="Helical" evidence="8">
    <location>
        <begin position="335"/>
        <end position="359"/>
    </location>
</feature>
<dbReference type="CDD" id="cd12082">
    <property type="entry name" value="MATE_like"/>
    <property type="match status" value="1"/>
</dbReference>
<name>A0ABR2IYP5_9EUKA</name>
<keyword evidence="5 8" id="KW-0812">Transmembrane</keyword>
<dbReference type="PANTHER" id="PTHR43549:SF2">
    <property type="entry name" value="MULTIDRUG RESISTANCE PROTEIN NORM-RELATED"/>
    <property type="match status" value="1"/>
</dbReference>
<dbReference type="EMBL" id="JAPFFF010000014">
    <property type="protein sequence ID" value="KAK8870769.1"/>
    <property type="molecule type" value="Genomic_DNA"/>
</dbReference>
<organism evidence="9 10">
    <name type="scientific">Tritrichomonas musculus</name>
    <dbReference type="NCBI Taxonomy" id="1915356"/>
    <lineage>
        <taxon>Eukaryota</taxon>
        <taxon>Metamonada</taxon>
        <taxon>Parabasalia</taxon>
        <taxon>Tritrichomonadida</taxon>
        <taxon>Tritrichomonadidae</taxon>
        <taxon>Tritrichomonas</taxon>
    </lineage>
</organism>
<keyword evidence="3" id="KW-0813">Transport</keyword>
<comment type="similarity">
    <text evidence="2">Belongs to the multi antimicrobial extrusion (MATE) (TC 2.A.66.1) family.</text>
</comment>
<feature type="transmembrane region" description="Helical" evidence="8">
    <location>
        <begin position="183"/>
        <end position="204"/>
    </location>
</feature>
<comment type="subcellular location">
    <subcellularLocation>
        <location evidence="1">Cell membrane</location>
        <topology evidence="1">Multi-pass membrane protein</topology>
    </subcellularLocation>
</comment>
<evidence type="ECO:0000256" key="4">
    <source>
        <dbReference type="ARBA" id="ARBA00022475"/>
    </source>
</evidence>
<evidence type="ECO:0000313" key="9">
    <source>
        <dbReference type="EMBL" id="KAK8870769.1"/>
    </source>
</evidence>
<feature type="transmembrane region" description="Helical" evidence="8">
    <location>
        <begin position="140"/>
        <end position="163"/>
    </location>
</feature>
<evidence type="ECO:0000256" key="3">
    <source>
        <dbReference type="ARBA" id="ARBA00022448"/>
    </source>
</evidence>
<evidence type="ECO:0000256" key="5">
    <source>
        <dbReference type="ARBA" id="ARBA00022692"/>
    </source>
</evidence>
<gene>
    <name evidence="9" type="ORF">M9Y10_008656</name>
</gene>
<comment type="caution">
    <text evidence="9">The sequence shown here is derived from an EMBL/GenBank/DDBJ whole genome shotgun (WGS) entry which is preliminary data.</text>
</comment>
<evidence type="ECO:0008006" key="11">
    <source>
        <dbReference type="Google" id="ProtNLM"/>
    </source>
</evidence>
<dbReference type="Pfam" id="PF01554">
    <property type="entry name" value="MatE"/>
    <property type="match status" value="2"/>
</dbReference>